<dbReference type="InterPro" id="IPR057739">
    <property type="entry name" value="Glyco_hydro_29_N"/>
</dbReference>
<evidence type="ECO:0000259" key="7">
    <source>
        <dbReference type="Pfam" id="PF01120"/>
    </source>
</evidence>
<organism evidence="9 10">
    <name type="scientific">Ignelater luminosus</name>
    <name type="common">Cucubano</name>
    <name type="synonym">Pyrophorus luminosus</name>
    <dbReference type="NCBI Taxonomy" id="2038154"/>
    <lineage>
        <taxon>Eukaryota</taxon>
        <taxon>Metazoa</taxon>
        <taxon>Ecdysozoa</taxon>
        <taxon>Arthropoda</taxon>
        <taxon>Hexapoda</taxon>
        <taxon>Insecta</taxon>
        <taxon>Pterygota</taxon>
        <taxon>Neoptera</taxon>
        <taxon>Endopterygota</taxon>
        <taxon>Coleoptera</taxon>
        <taxon>Polyphaga</taxon>
        <taxon>Elateriformia</taxon>
        <taxon>Elateroidea</taxon>
        <taxon>Elateridae</taxon>
        <taxon>Agrypninae</taxon>
        <taxon>Pyrophorini</taxon>
        <taxon>Ignelater</taxon>
    </lineage>
</organism>
<evidence type="ECO:0000259" key="8">
    <source>
        <dbReference type="Pfam" id="PF16757"/>
    </source>
</evidence>
<dbReference type="InterPro" id="IPR013780">
    <property type="entry name" value="Glyco_hydro_b"/>
</dbReference>
<dbReference type="InterPro" id="IPR017853">
    <property type="entry name" value="GH"/>
</dbReference>
<reference evidence="9" key="1">
    <citation type="submission" date="2019-08" db="EMBL/GenBank/DDBJ databases">
        <title>The genome of the North American firefly Photinus pyralis.</title>
        <authorList>
            <consortium name="Photinus pyralis genome working group"/>
            <person name="Fallon T.R."/>
            <person name="Sander Lower S.E."/>
            <person name="Weng J.-K."/>
        </authorList>
    </citation>
    <scope>NUCLEOTIDE SEQUENCE</scope>
    <source>
        <strain evidence="9">TRF0915ILg1</strain>
        <tissue evidence="9">Whole body</tissue>
    </source>
</reference>
<evidence type="ECO:0000256" key="5">
    <source>
        <dbReference type="ARBA" id="ARBA00022801"/>
    </source>
</evidence>
<evidence type="ECO:0000256" key="4">
    <source>
        <dbReference type="ARBA" id="ARBA00022729"/>
    </source>
</evidence>
<evidence type="ECO:0000313" key="9">
    <source>
        <dbReference type="EMBL" id="KAF2901670.1"/>
    </source>
</evidence>
<dbReference type="InterPro" id="IPR031919">
    <property type="entry name" value="Fucosidase_C"/>
</dbReference>
<keyword evidence="4" id="KW-0732">Signal</keyword>
<dbReference type="Pfam" id="PF01120">
    <property type="entry name" value="Alpha_L_fucos"/>
    <property type="match status" value="1"/>
</dbReference>
<dbReference type="GO" id="GO:0004560">
    <property type="term" value="F:alpha-L-fucosidase activity"/>
    <property type="evidence" value="ECO:0007669"/>
    <property type="project" value="UniProtKB-EC"/>
</dbReference>
<feature type="domain" description="Glycoside hydrolase family 29 N-terminal" evidence="7">
    <location>
        <begin position="2"/>
        <end position="201"/>
    </location>
</feature>
<protein>
    <recommendedName>
        <fullName evidence="3">alpha-L-fucosidase</fullName>
        <ecNumber evidence="3">3.2.1.51</ecNumber>
    </recommendedName>
</protein>
<dbReference type="SUPFAM" id="SSF51445">
    <property type="entry name" value="(Trans)glycosidases"/>
    <property type="match status" value="1"/>
</dbReference>
<dbReference type="SMART" id="SM00812">
    <property type="entry name" value="Alpha_L_fucos"/>
    <property type="match status" value="1"/>
</dbReference>
<dbReference type="InterPro" id="IPR000933">
    <property type="entry name" value="Glyco_hydro_29"/>
</dbReference>
<comment type="similarity">
    <text evidence="2">Belongs to the glycosyl hydrolase 29 family.</text>
</comment>
<dbReference type="PANTHER" id="PTHR10030:SF37">
    <property type="entry name" value="ALPHA-L-FUCOSIDASE-RELATED"/>
    <property type="match status" value="1"/>
</dbReference>
<dbReference type="GO" id="GO:0016139">
    <property type="term" value="P:glycoside catabolic process"/>
    <property type="evidence" value="ECO:0007669"/>
    <property type="project" value="TreeGrafter"/>
</dbReference>
<evidence type="ECO:0000313" key="10">
    <source>
        <dbReference type="Proteomes" id="UP000801492"/>
    </source>
</evidence>
<dbReference type="EMBL" id="VTPC01001512">
    <property type="protein sequence ID" value="KAF2901670.1"/>
    <property type="molecule type" value="Genomic_DNA"/>
</dbReference>
<keyword evidence="5" id="KW-0378">Hydrolase</keyword>
<dbReference type="Proteomes" id="UP000801492">
    <property type="component" value="Unassembled WGS sequence"/>
</dbReference>
<dbReference type="Gene3D" id="3.20.20.80">
    <property type="entry name" value="Glycosidases"/>
    <property type="match status" value="1"/>
</dbReference>
<dbReference type="InterPro" id="IPR016286">
    <property type="entry name" value="FUC_metazoa-typ"/>
</dbReference>
<feature type="domain" description="Alpha-L-fucosidase C-terminal" evidence="8">
    <location>
        <begin position="212"/>
        <end position="301"/>
    </location>
</feature>
<dbReference type="PRINTS" id="PR00741">
    <property type="entry name" value="GLHYDRLASE29"/>
</dbReference>
<evidence type="ECO:0000256" key="3">
    <source>
        <dbReference type="ARBA" id="ARBA00012662"/>
    </source>
</evidence>
<name>A0A8K0D8U8_IGNLU</name>
<keyword evidence="10" id="KW-1185">Reference proteome</keyword>
<evidence type="ECO:0000256" key="6">
    <source>
        <dbReference type="ARBA" id="ARBA00023295"/>
    </source>
</evidence>
<sequence length="315" mass="36657">DLATAVRDRNLKFGLYHSLFEWYNPLMLADSQTGFVTNNFVVNKVLPEMIELVQNYSPEIIWSDGDWHKNYTYWKSTEFLAWLYNESPVKDTVVVNDRWGKGVECNHGDFYTCVDRYNPKVLQNHKWENAMTLDKESWGYRRYNSITDIMTTAELLKTLTETISCGGNILINMGPTHDGRIDLIFQERLFDLGNWLSVNGKAIYKSTPWKYQNDRATGYVWYTSKKSTVFAISLEWPKNNTLRLGYAVELFENKRPIVTMLGNSEKLKWSIGNSYRNKIVSIQFPDKATVACDWAWVLQIENPTSVHVQDIDEIP</sequence>
<gene>
    <name evidence="9" type="ORF">ILUMI_04513</name>
</gene>
<dbReference type="FunFam" id="3.20.20.80:FF:000293">
    <property type="entry name" value="Alpha-L-fucosidase"/>
    <property type="match status" value="1"/>
</dbReference>
<dbReference type="Gene3D" id="2.60.40.1180">
    <property type="entry name" value="Golgi alpha-mannosidase II"/>
    <property type="match status" value="1"/>
</dbReference>
<proteinExistence type="inferred from homology"/>
<evidence type="ECO:0000256" key="1">
    <source>
        <dbReference type="ARBA" id="ARBA00004071"/>
    </source>
</evidence>
<dbReference type="EC" id="3.2.1.51" evidence="3"/>
<dbReference type="AlphaFoldDB" id="A0A8K0D8U8"/>
<keyword evidence="6" id="KW-0326">Glycosidase</keyword>
<comment type="caution">
    <text evidence="9">The sequence shown here is derived from an EMBL/GenBank/DDBJ whole genome shotgun (WGS) entry which is preliminary data.</text>
</comment>
<feature type="non-terminal residue" evidence="9">
    <location>
        <position position="315"/>
    </location>
</feature>
<dbReference type="Pfam" id="PF16757">
    <property type="entry name" value="Fucosidase_C"/>
    <property type="match status" value="1"/>
</dbReference>
<accession>A0A8K0D8U8</accession>
<dbReference type="GO" id="GO:0006004">
    <property type="term" value="P:fucose metabolic process"/>
    <property type="evidence" value="ECO:0007669"/>
    <property type="project" value="InterPro"/>
</dbReference>
<comment type="function">
    <text evidence="1">Alpha-L-fucosidase is responsible for hydrolyzing the alpha-1,6-linked fucose joined to the reducing-end N-acetylglucosamine of the carbohydrate moieties of glycoproteins.</text>
</comment>
<evidence type="ECO:0000256" key="2">
    <source>
        <dbReference type="ARBA" id="ARBA00007951"/>
    </source>
</evidence>
<dbReference type="OrthoDB" id="6039950at2759"/>
<dbReference type="PANTHER" id="PTHR10030">
    <property type="entry name" value="ALPHA-L-FUCOSIDASE"/>
    <property type="match status" value="1"/>
</dbReference>
<dbReference type="GO" id="GO:0005764">
    <property type="term" value="C:lysosome"/>
    <property type="evidence" value="ECO:0007669"/>
    <property type="project" value="TreeGrafter"/>
</dbReference>